<dbReference type="PROSITE" id="PS00086">
    <property type="entry name" value="CYTOCHROME_P450"/>
    <property type="match status" value="1"/>
</dbReference>
<keyword evidence="5 9" id="KW-0560">Oxidoreductase</keyword>
<protein>
    <submittedName>
        <fullName evidence="10">Putative cytochrome</fullName>
    </submittedName>
</protein>
<evidence type="ECO:0000256" key="6">
    <source>
        <dbReference type="ARBA" id="ARBA00023004"/>
    </source>
</evidence>
<evidence type="ECO:0000256" key="1">
    <source>
        <dbReference type="ARBA" id="ARBA00001971"/>
    </source>
</evidence>
<proteinExistence type="inferred from homology"/>
<dbReference type="PANTHER" id="PTHR24279">
    <property type="entry name" value="CYTOCHROME P450"/>
    <property type="match status" value="1"/>
</dbReference>
<dbReference type="InterPro" id="IPR001128">
    <property type="entry name" value="Cyt_P450"/>
</dbReference>
<dbReference type="GO" id="GO:0005506">
    <property type="term" value="F:iron ion binding"/>
    <property type="evidence" value="ECO:0007669"/>
    <property type="project" value="InterPro"/>
</dbReference>
<dbReference type="Gene3D" id="1.10.630.10">
    <property type="entry name" value="Cytochrome P450"/>
    <property type="match status" value="1"/>
</dbReference>
<dbReference type="GO" id="GO:0004497">
    <property type="term" value="F:monooxygenase activity"/>
    <property type="evidence" value="ECO:0007669"/>
    <property type="project" value="UniProtKB-KW"/>
</dbReference>
<evidence type="ECO:0000313" key="10">
    <source>
        <dbReference type="EMBL" id="NOV48037.1"/>
    </source>
</evidence>
<dbReference type="InterPro" id="IPR036396">
    <property type="entry name" value="Cyt_P450_sf"/>
</dbReference>
<dbReference type="PANTHER" id="PTHR24279:SF120">
    <property type="entry name" value="CYTOCHROME P450"/>
    <property type="match status" value="1"/>
</dbReference>
<dbReference type="CDD" id="cd11054">
    <property type="entry name" value="CYP24A1-like"/>
    <property type="match status" value="1"/>
</dbReference>
<dbReference type="AlphaFoldDB" id="A0A6M2DTD8"/>
<comment type="cofactor">
    <cofactor evidence="1 8">
        <name>heme</name>
        <dbReference type="ChEBI" id="CHEBI:30413"/>
    </cofactor>
</comment>
<reference evidence="10" key="1">
    <citation type="submission" date="2020-03" db="EMBL/GenBank/DDBJ databases">
        <title>Transcriptomic Profiling of the Digestive Tract of the Rat Flea, Xenopsylla cheopis, Following Blood Feeding and Infection with Yersinia pestis.</title>
        <authorList>
            <person name="Bland D.M."/>
            <person name="Martens C.A."/>
            <person name="Virtaneva K."/>
            <person name="Kanakabandi K."/>
            <person name="Long D."/>
            <person name="Rosenke R."/>
            <person name="Saturday G.A."/>
            <person name="Hoyt F.H."/>
            <person name="Bruno D.P."/>
            <person name="Ribeiro J.M.C."/>
            <person name="Hinnebusch J."/>
        </authorList>
    </citation>
    <scope>NUCLEOTIDE SEQUENCE</scope>
</reference>
<keyword evidence="4 8" id="KW-0479">Metal-binding</keyword>
<dbReference type="InterPro" id="IPR002401">
    <property type="entry name" value="Cyt_P450_E_grp-I"/>
</dbReference>
<sequence length="535" mass="61342">MLRLRINCTKICYDSINNAKVFQINKNCLSSTPQLLTVRAEVKQKTADVAWENAKPFSEIPKYEGISALLSFLPGGKYHGKNLLQLNREFQKEFGNIIFIKGMFGKPDTLLLYDPTDFEKVYRSEGVWPYRRDFEIFSHFRKNIRPDVYGINSGLLAEQGEKWKELRGQVNPVMMQPRVAKQYITPVEEVADEFIEKLLKLRDTKNELPDDANNEFNKWALESIGRIALDSRFGCLKDGVTKDSDTQKLISAVDAFFELTYKLEILPSIWKIIKTPQYKELINALETMTNISLKKVDEAIERLKNSQDSNQNKEASVLEKLLKIDRKVAVIMAMDMLLAGVDTTSHSTAILMYFLATNQNAQDKLREEIMTILPEKSSRLATDSFNHVPYLRACMKEATRLLPIAGGTIRKIPADIVLAGYQIPKGTEIAMNHFIPSQAEEQYDKPKEYIPERWLSNQEKKECPVTNHAHPFVHMPFGFGPRSCVGKRFADLEIETFITKLLRNNKIEWNYGELQITSKLLTTPTSPLKFKITEL</sequence>
<evidence type="ECO:0000256" key="2">
    <source>
        <dbReference type="ARBA" id="ARBA00010617"/>
    </source>
</evidence>
<evidence type="ECO:0000256" key="3">
    <source>
        <dbReference type="ARBA" id="ARBA00022617"/>
    </source>
</evidence>
<accession>A0A6M2DTD8</accession>
<keyword evidence="3 8" id="KW-0349">Heme</keyword>
<keyword evidence="7 9" id="KW-0503">Monooxygenase</keyword>
<dbReference type="Pfam" id="PF00067">
    <property type="entry name" value="p450"/>
    <property type="match status" value="1"/>
</dbReference>
<dbReference type="GO" id="GO:0020037">
    <property type="term" value="F:heme binding"/>
    <property type="evidence" value="ECO:0007669"/>
    <property type="project" value="InterPro"/>
</dbReference>
<dbReference type="InterPro" id="IPR017972">
    <property type="entry name" value="Cyt_P450_CS"/>
</dbReference>
<comment type="similarity">
    <text evidence="2 9">Belongs to the cytochrome P450 family.</text>
</comment>
<name>A0A6M2DTD8_XENCH</name>
<dbReference type="SUPFAM" id="SSF48264">
    <property type="entry name" value="Cytochrome P450"/>
    <property type="match status" value="1"/>
</dbReference>
<dbReference type="GO" id="GO:0016705">
    <property type="term" value="F:oxidoreductase activity, acting on paired donors, with incorporation or reduction of molecular oxygen"/>
    <property type="evidence" value="ECO:0007669"/>
    <property type="project" value="InterPro"/>
</dbReference>
<evidence type="ECO:0000256" key="5">
    <source>
        <dbReference type="ARBA" id="ARBA00023002"/>
    </source>
</evidence>
<evidence type="ECO:0000256" key="7">
    <source>
        <dbReference type="ARBA" id="ARBA00023033"/>
    </source>
</evidence>
<feature type="binding site" description="axial binding residue" evidence="8">
    <location>
        <position position="484"/>
    </location>
    <ligand>
        <name>heme</name>
        <dbReference type="ChEBI" id="CHEBI:30413"/>
    </ligand>
    <ligandPart>
        <name>Fe</name>
        <dbReference type="ChEBI" id="CHEBI:18248"/>
    </ligandPart>
</feature>
<dbReference type="FunFam" id="1.10.630.10:FF:000006">
    <property type="entry name" value="Cytochrome P450 302a1, mitochondrial"/>
    <property type="match status" value="1"/>
</dbReference>
<organism evidence="10">
    <name type="scientific">Xenopsylla cheopis</name>
    <name type="common">Oriental rat flea</name>
    <name type="synonym">Pulex cheopis</name>
    <dbReference type="NCBI Taxonomy" id="163159"/>
    <lineage>
        <taxon>Eukaryota</taxon>
        <taxon>Metazoa</taxon>
        <taxon>Ecdysozoa</taxon>
        <taxon>Arthropoda</taxon>
        <taxon>Hexapoda</taxon>
        <taxon>Insecta</taxon>
        <taxon>Pterygota</taxon>
        <taxon>Neoptera</taxon>
        <taxon>Endopterygota</taxon>
        <taxon>Siphonaptera</taxon>
        <taxon>Pulicidae</taxon>
        <taxon>Xenopsyllinae</taxon>
        <taxon>Xenopsylla</taxon>
    </lineage>
</organism>
<dbReference type="PRINTS" id="PR00463">
    <property type="entry name" value="EP450I"/>
</dbReference>
<dbReference type="InterPro" id="IPR050479">
    <property type="entry name" value="CYP11_CYP27_families"/>
</dbReference>
<evidence type="ECO:0000256" key="9">
    <source>
        <dbReference type="RuleBase" id="RU000461"/>
    </source>
</evidence>
<dbReference type="EMBL" id="GIIL01004311">
    <property type="protein sequence ID" value="NOV48037.1"/>
    <property type="molecule type" value="Transcribed_RNA"/>
</dbReference>
<keyword evidence="6 8" id="KW-0408">Iron</keyword>
<evidence type="ECO:0000256" key="4">
    <source>
        <dbReference type="ARBA" id="ARBA00022723"/>
    </source>
</evidence>
<evidence type="ECO:0000256" key="8">
    <source>
        <dbReference type="PIRSR" id="PIRSR602401-1"/>
    </source>
</evidence>
<dbReference type="PRINTS" id="PR00385">
    <property type="entry name" value="P450"/>
</dbReference>